<evidence type="ECO:0000313" key="3">
    <source>
        <dbReference type="Proteomes" id="UP000275267"/>
    </source>
</evidence>
<gene>
    <name evidence="2" type="ORF">C2845_PM12G22430</name>
</gene>
<evidence type="ECO:0000256" key="1">
    <source>
        <dbReference type="SAM" id="MobiDB-lite"/>
    </source>
</evidence>
<sequence length="228" mass="25961">MHVCTWHASQMANWHKLRADVPWSQHWAALHCASASHNQQSRPRLHGHSARMHRSSPSKKQHPYHICPRQTPFLHPPSFHTSRTCRSKHSSPQHSSPSLSPQPTGAQLSLFASPWLAHKQAALTQPWRDQCQRHRQPSSRTPPTPSPRGAFHDTTVRLRIAPNTASAVATSLHLEYMETSAFCRYASPPKPAASARQCMARPWRRRRRPPQALAAKGKVRWSKSRIRE</sequence>
<accession>A0A3L6QEL6</accession>
<evidence type="ECO:0000313" key="2">
    <source>
        <dbReference type="EMBL" id="RLM79153.1"/>
    </source>
</evidence>
<dbReference type="Proteomes" id="UP000275267">
    <property type="component" value="Unassembled WGS sequence"/>
</dbReference>
<proteinExistence type="predicted"/>
<feature type="region of interest" description="Disordered" evidence="1">
    <location>
        <begin position="34"/>
        <end position="104"/>
    </location>
</feature>
<keyword evidence="3" id="KW-1185">Reference proteome</keyword>
<feature type="compositionally biased region" description="Basic residues" evidence="1">
    <location>
        <begin position="43"/>
        <end position="63"/>
    </location>
</feature>
<comment type="caution">
    <text evidence="2">The sequence shown here is derived from an EMBL/GenBank/DDBJ whole genome shotgun (WGS) entry which is preliminary data.</text>
</comment>
<feature type="compositionally biased region" description="Basic residues" evidence="1">
    <location>
        <begin position="217"/>
        <end position="228"/>
    </location>
</feature>
<dbReference type="AlphaFoldDB" id="A0A3L6QEL6"/>
<organism evidence="2 3">
    <name type="scientific">Panicum miliaceum</name>
    <name type="common">Proso millet</name>
    <name type="synonym">Broomcorn millet</name>
    <dbReference type="NCBI Taxonomy" id="4540"/>
    <lineage>
        <taxon>Eukaryota</taxon>
        <taxon>Viridiplantae</taxon>
        <taxon>Streptophyta</taxon>
        <taxon>Embryophyta</taxon>
        <taxon>Tracheophyta</taxon>
        <taxon>Spermatophyta</taxon>
        <taxon>Magnoliopsida</taxon>
        <taxon>Liliopsida</taxon>
        <taxon>Poales</taxon>
        <taxon>Poaceae</taxon>
        <taxon>PACMAD clade</taxon>
        <taxon>Panicoideae</taxon>
        <taxon>Panicodae</taxon>
        <taxon>Paniceae</taxon>
        <taxon>Panicinae</taxon>
        <taxon>Panicum</taxon>
        <taxon>Panicum sect. Panicum</taxon>
    </lineage>
</organism>
<feature type="region of interest" description="Disordered" evidence="1">
    <location>
        <begin position="197"/>
        <end position="228"/>
    </location>
</feature>
<protein>
    <submittedName>
        <fullName evidence="2">Uncharacterized protein</fullName>
    </submittedName>
</protein>
<feature type="compositionally biased region" description="Low complexity" evidence="1">
    <location>
        <begin position="92"/>
        <end position="103"/>
    </location>
</feature>
<reference evidence="3" key="1">
    <citation type="journal article" date="2019" name="Nat. Commun.">
        <title>The genome of broomcorn millet.</title>
        <authorList>
            <person name="Zou C."/>
            <person name="Miki D."/>
            <person name="Li D."/>
            <person name="Tang Q."/>
            <person name="Xiao L."/>
            <person name="Rajput S."/>
            <person name="Deng P."/>
            <person name="Jia W."/>
            <person name="Huang R."/>
            <person name="Zhang M."/>
            <person name="Sun Y."/>
            <person name="Hu J."/>
            <person name="Fu X."/>
            <person name="Schnable P.S."/>
            <person name="Li F."/>
            <person name="Zhang H."/>
            <person name="Feng B."/>
            <person name="Zhu X."/>
            <person name="Liu R."/>
            <person name="Schnable J.C."/>
            <person name="Zhu J.-K."/>
            <person name="Zhang H."/>
        </authorList>
    </citation>
    <scope>NUCLEOTIDE SEQUENCE [LARGE SCALE GENOMIC DNA]</scope>
</reference>
<name>A0A3L6QEL6_PANMI</name>
<feature type="region of interest" description="Disordered" evidence="1">
    <location>
        <begin position="125"/>
        <end position="151"/>
    </location>
</feature>
<dbReference type="EMBL" id="PQIB02000012">
    <property type="protein sequence ID" value="RLM79153.1"/>
    <property type="molecule type" value="Genomic_DNA"/>
</dbReference>